<evidence type="ECO:0000313" key="2">
    <source>
        <dbReference type="EMBL" id="RKJ99849.1"/>
    </source>
</evidence>
<dbReference type="InterPro" id="IPR021719">
    <property type="entry name" value="Prot_inh_I78"/>
</dbReference>
<evidence type="ECO:0000313" key="3">
    <source>
        <dbReference type="Proteomes" id="UP000216225"/>
    </source>
</evidence>
<organism evidence="2 3">
    <name type="scientific">Alicycliphilus denitrificans</name>
    <dbReference type="NCBI Taxonomy" id="179636"/>
    <lineage>
        <taxon>Bacteria</taxon>
        <taxon>Pseudomonadati</taxon>
        <taxon>Pseudomonadota</taxon>
        <taxon>Betaproteobacteria</taxon>
        <taxon>Burkholderiales</taxon>
        <taxon>Comamonadaceae</taxon>
        <taxon>Alicycliphilus</taxon>
    </lineage>
</organism>
<gene>
    <name evidence="2" type="ORF">CE154_002575</name>
</gene>
<accession>A0A420KIR4</accession>
<reference evidence="2 3" key="1">
    <citation type="submission" date="2018-09" db="EMBL/GenBank/DDBJ databases">
        <title>Genome comparison of Alicycliphilus sp. BQ1, a polyurethanolytic bacterium, with its closest phylogenetic relatives Alicycliphilus denitrificans BC and K601, unable to attack polyurethane.</title>
        <authorList>
            <person name="Loza-Tavera H."/>
            <person name="Lozano L."/>
            <person name="Cevallos M."/>
            <person name="Maya-Lucas O."/>
            <person name="Garcia-Mena J."/>
            <person name="Hernandez J."/>
        </authorList>
    </citation>
    <scope>NUCLEOTIDE SEQUENCE [LARGE SCALE GENOMIC DNA]</scope>
    <source>
        <strain evidence="2 3">BQ1</strain>
    </source>
</reference>
<keyword evidence="1" id="KW-0732">Signal</keyword>
<dbReference type="RefSeq" id="WP_094436940.1">
    <property type="nucleotide sequence ID" value="NZ_AP024172.1"/>
</dbReference>
<name>A0A420KIR4_9BURK</name>
<protein>
    <submittedName>
        <fullName evidence="2">Proteinase inhibitor I78</fullName>
    </submittedName>
</protein>
<dbReference type="Proteomes" id="UP000216225">
    <property type="component" value="Unassembled WGS sequence"/>
</dbReference>
<dbReference type="Gene3D" id="3.30.10.10">
    <property type="entry name" value="Trypsin Inhibitor V, subunit A"/>
    <property type="match status" value="1"/>
</dbReference>
<proteinExistence type="predicted"/>
<dbReference type="AlphaFoldDB" id="A0A420KIR4"/>
<dbReference type="Pfam" id="PF11720">
    <property type="entry name" value="Inhibitor_I78"/>
    <property type="match status" value="1"/>
</dbReference>
<evidence type="ECO:0000256" key="1">
    <source>
        <dbReference type="SAM" id="SignalP"/>
    </source>
</evidence>
<comment type="caution">
    <text evidence="2">The sequence shown here is derived from an EMBL/GenBank/DDBJ whole genome shotgun (WGS) entry which is preliminary data.</text>
</comment>
<feature type="chain" id="PRO_5019160371" evidence="1">
    <location>
        <begin position="21"/>
        <end position="110"/>
    </location>
</feature>
<feature type="signal peptide" evidence="1">
    <location>
        <begin position="1"/>
        <end position="20"/>
    </location>
</feature>
<dbReference type="PROSITE" id="PS51257">
    <property type="entry name" value="PROKAR_LIPOPROTEIN"/>
    <property type="match status" value="1"/>
</dbReference>
<dbReference type="EMBL" id="NKDB02000001">
    <property type="protein sequence ID" value="RKJ99849.1"/>
    <property type="molecule type" value="Genomic_DNA"/>
</dbReference>
<sequence length="110" mass="10868">MRYFSRAGGVAGMAALALLAGCSALGPGAGPAQPIGASTAPVGGTCDAQGAQWAVGKSGTARVVEEARVRAGARMARVVRQGQPVTQVFDAQRLSLEVDGGGKVTAARCG</sequence>